<dbReference type="AlphaFoldDB" id="A0A6J1Q5Q9"/>
<dbReference type="Pfam" id="PF20179">
    <property type="entry name" value="MSS51_C"/>
    <property type="match status" value="1"/>
</dbReference>
<dbReference type="InterPro" id="IPR046824">
    <property type="entry name" value="Mss51-like_C"/>
</dbReference>
<dbReference type="RefSeq" id="XP_024870316.1">
    <property type="nucleotide sequence ID" value="XM_025014548.1"/>
</dbReference>
<protein>
    <submittedName>
        <fullName evidence="7">Uncharacterized protein LOC112453669</fullName>
    </submittedName>
    <submittedName>
        <fullName evidence="8">Uncharacterized protein LOC112457767</fullName>
    </submittedName>
</protein>
<name>A0A6J1Q5Q9_9HYME</name>
<dbReference type="OrthoDB" id="5282002at2759"/>
<keyword evidence="1" id="KW-0479">Metal-binding</keyword>
<reference evidence="7 8" key="1">
    <citation type="submission" date="2025-04" db="UniProtKB">
        <authorList>
            <consortium name="RefSeq"/>
        </authorList>
    </citation>
    <scope>IDENTIFICATION</scope>
    <source>
        <tissue evidence="7 8">Whole body</tissue>
    </source>
</reference>
<keyword evidence="2 4" id="KW-0863">Zinc-finger</keyword>
<evidence type="ECO:0000256" key="1">
    <source>
        <dbReference type="ARBA" id="ARBA00022723"/>
    </source>
</evidence>
<evidence type="ECO:0000256" key="3">
    <source>
        <dbReference type="ARBA" id="ARBA00022833"/>
    </source>
</evidence>
<proteinExistence type="predicted"/>
<organism evidence="6 8">
    <name type="scientific">Temnothorax curvispinosus</name>
    <dbReference type="NCBI Taxonomy" id="300111"/>
    <lineage>
        <taxon>Eukaryota</taxon>
        <taxon>Metazoa</taxon>
        <taxon>Ecdysozoa</taxon>
        <taxon>Arthropoda</taxon>
        <taxon>Hexapoda</taxon>
        <taxon>Insecta</taxon>
        <taxon>Pterygota</taxon>
        <taxon>Neoptera</taxon>
        <taxon>Endopterygota</taxon>
        <taxon>Hymenoptera</taxon>
        <taxon>Apocrita</taxon>
        <taxon>Aculeata</taxon>
        <taxon>Formicoidea</taxon>
        <taxon>Formicidae</taxon>
        <taxon>Myrmicinae</taxon>
        <taxon>Temnothorax</taxon>
    </lineage>
</organism>
<evidence type="ECO:0000259" key="5">
    <source>
        <dbReference type="PROSITE" id="PS50865"/>
    </source>
</evidence>
<evidence type="ECO:0000313" key="8">
    <source>
        <dbReference type="RefSeq" id="XP_024876761.1"/>
    </source>
</evidence>
<evidence type="ECO:0000256" key="4">
    <source>
        <dbReference type="PROSITE-ProRule" id="PRU00134"/>
    </source>
</evidence>
<accession>A0A6J1Q5Q9</accession>
<dbReference type="SUPFAM" id="SSF144232">
    <property type="entry name" value="HIT/MYND zinc finger-like"/>
    <property type="match status" value="1"/>
</dbReference>
<dbReference type="PANTHER" id="PTHR28069:SF2">
    <property type="entry name" value="GH20023P"/>
    <property type="match status" value="1"/>
</dbReference>
<dbReference type="PROSITE" id="PS01360">
    <property type="entry name" value="ZF_MYND_1"/>
    <property type="match status" value="1"/>
</dbReference>
<sequence>MESEARDQINNYYDEFYATICHVCKRFGDGVQLKRCGGCWMIAYCGKEHQKQHWKQHKPLCKAIRNVLRNYNMDYGGETTEVWASKKLTFAQLVSSKLGRRLNMSEMNMFLFPKECLVCYERNIKSLESCQKCAASFCKNHKDGTEHRDICASLELCLHSDLFSMREGNSLLDLNFHFQHISYIEFPSSTFQNMKDFLKACMNIQTDSEMCNARANYSSEYLTYSLTLFFAMRLLKYVPKSEDLVVHVLGATKHDELILIGWEIFPRLIGAKVSVILIGPELPCKSMLSHHCDNCMSREKKCLTFELHDGLYENYVRSSSFVKPDLVVGFNMGVRNHELPVESVESSKETWTPSIELIAKENCPFILTSSLLYAFKKETDIINTILDKEVNHIYSGKNPFASLIPCRTVGGLEYVSYTNQYVIIYRSLCS</sequence>
<feature type="domain" description="MYND-type" evidence="5">
    <location>
        <begin position="21"/>
        <end position="61"/>
    </location>
</feature>
<keyword evidence="3" id="KW-0862">Zinc</keyword>
<dbReference type="PANTHER" id="PTHR28069">
    <property type="entry name" value="GH20023P"/>
    <property type="match status" value="1"/>
</dbReference>
<evidence type="ECO:0000313" key="6">
    <source>
        <dbReference type="Proteomes" id="UP000504618"/>
    </source>
</evidence>
<dbReference type="GO" id="GO:0008270">
    <property type="term" value="F:zinc ion binding"/>
    <property type="evidence" value="ECO:0007669"/>
    <property type="project" value="UniProtKB-KW"/>
</dbReference>
<keyword evidence="6" id="KW-1185">Reference proteome</keyword>
<dbReference type="Gene3D" id="6.10.140.2220">
    <property type="match status" value="1"/>
</dbReference>
<gene>
    <name evidence="8" type="primary">LOC112457767</name>
    <name evidence="7" type="synonym">LOC112453669</name>
</gene>
<dbReference type="Proteomes" id="UP000504618">
    <property type="component" value="Unplaced"/>
</dbReference>
<evidence type="ECO:0000256" key="2">
    <source>
        <dbReference type="ARBA" id="ARBA00022771"/>
    </source>
</evidence>
<evidence type="ECO:0000313" key="7">
    <source>
        <dbReference type="RefSeq" id="XP_024870316.1"/>
    </source>
</evidence>
<dbReference type="Pfam" id="PF01753">
    <property type="entry name" value="zf-MYND"/>
    <property type="match status" value="1"/>
</dbReference>
<dbReference type="PROSITE" id="PS50865">
    <property type="entry name" value="ZF_MYND_2"/>
    <property type="match status" value="1"/>
</dbReference>
<dbReference type="GeneID" id="112457767"/>
<dbReference type="InterPro" id="IPR002893">
    <property type="entry name" value="Znf_MYND"/>
</dbReference>
<dbReference type="RefSeq" id="XP_024876761.1">
    <property type="nucleotide sequence ID" value="XM_025020993.1"/>
</dbReference>